<gene>
    <name evidence="2" type="ORF">V5O48_003550</name>
</gene>
<feature type="compositionally biased region" description="Gly residues" evidence="1">
    <location>
        <begin position="205"/>
        <end position="216"/>
    </location>
</feature>
<comment type="caution">
    <text evidence="2">The sequence shown here is derived from an EMBL/GenBank/DDBJ whole genome shotgun (WGS) entry which is preliminary data.</text>
</comment>
<evidence type="ECO:0000313" key="3">
    <source>
        <dbReference type="Proteomes" id="UP001465976"/>
    </source>
</evidence>
<name>A0ABR3FSJ9_9AGAR</name>
<evidence type="ECO:0000313" key="2">
    <source>
        <dbReference type="EMBL" id="KAL0578450.1"/>
    </source>
</evidence>
<feature type="compositionally biased region" description="Low complexity" evidence="1">
    <location>
        <begin position="81"/>
        <end position="96"/>
    </location>
</feature>
<accession>A0ABR3FSJ9</accession>
<feature type="region of interest" description="Disordered" evidence="1">
    <location>
        <begin position="81"/>
        <end position="216"/>
    </location>
</feature>
<feature type="compositionally biased region" description="Basic and acidic residues" evidence="1">
    <location>
        <begin position="97"/>
        <end position="115"/>
    </location>
</feature>
<dbReference type="Proteomes" id="UP001465976">
    <property type="component" value="Unassembled WGS sequence"/>
</dbReference>
<keyword evidence="3" id="KW-1185">Reference proteome</keyword>
<organism evidence="2 3">
    <name type="scientific">Marasmius crinis-equi</name>
    <dbReference type="NCBI Taxonomy" id="585013"/>
    <lineage>
        <taxon>Eukaryota</taxon>
        <taxon>Fungi</taxon>
        <taxon>Dikarya</taxon>
        <taxon>Basidiomycota</taxon>
        <taxon>Agaricomycotina</taxon>
        <taxon>Agaricomycetes</taxon>
        <taxon>Agaricomycetidae</taxon>
        <taxon>Agaricales</taxon>
        <taxon>Marasmiineae</taxon>
        <taxon>Marasmiaceae</taxon>
        <taxon>Marasmius</taxon>
    </lineage>
</organism>
<dbReference type="EMBL" id="JBAHYK010000098">
    <property type="protein sequence ID" value="KAL0578450.1"/>
    <property type="molecule type" value="Genomic_DNA"/>
</dbReference>
<protein>
    <submittedName>
        <fullName evidence="2">Uncharacterized protein</fullName>
    </submittedName>
</protein>
<reference evidence="2 3" key="1">
    <citation type="submission" date="2024-02" db="EMBL/GenBank/DDBJ databases">
        <title>A draft genome for the cacao thread blight pathogen Marasmius crinis-equi.</title>
        <authorList>
            <person name="Cohen S.P."/>
            <person name="Baruah I.K."/>
            <person name="Amoako-Attah I."/>
            <person name="Bukari Y."/>
            <person name="Meinhardt L.W."/>
            <person name="Bailey B.A."/>
        </authorList>
    </citation>
    <scope>NUCLEOTIDE SEQUENCE [LARGE SCALE GENOMIC DNA]</scope>
    <source>
        <strain evidence="2 3">GH-76</strain>
    </source>
</reference>
<proteinExistence type="predicted"/>
<sequence length="216" mass="23010">MSLSFTPTNSVDLSKEKEWASSLGMLDWDSTRIVFTKRSLIEFLRTAGITVDTNLSNISKLPKYATFGKLSEEVNQPSVSASDSAASVSGSAGGDADAFKPTRRVREAPGGKHTDIFASDFQSEGDALASAPPIDESQLPASPPIPAAPEQPATNEEESGFDFSSKFVPSRRVRTNPGGNSTIGSIWGDEPAQEEFKPTRRVREGPGGQDNVGGIF</sequence>
<feature type="compositionally biased region" description="Basic and acidic residues" evidence="1">
    <location>
        <begin position="194"/>
        <end position="204"/>
    </location>
</feature>
<evidence type="ECO:0000256" key="1">
    <source>
        <dbReference type="SAM" id="MobiDB-lite"/>
    </source>
</evidence>